<reference evidence="1" key="2">
    <citation type="submission" date="2020-09" db="EMBL/GenBank/DDBJ databases">
        <authorList>
            <person name="Luo X."/>
        </authorList>
    </citation>
    <scope>NUCLEOTIDE SEQUENCE</scope>
    <source>
        <strain evidence="1">TRM S81-3</strain>
    </source>
</reference>
<sequence length="96" mass="11018">MNTEAEDPLEEGGWLDLTFIRRELRSRGYRVGEDEVEEALDFLDWNRIGVVQRSDRGYRCTAGVHAAGMRIRALGHQWSAAAHHREVRPSDQESQP</sequence>
<proteinExistence type="predicted"/>
<reference evidence="1" key="1">
    <citation type="submission" date="2020-09" db="EMBL/GenBank/DDBJ databases">
        <title>Streptomyces grisecoloratus sp. nov., isolated from cotton soil.</title>
        <authorList>
            <person name="Xing L."/>
        </authorList>
    </citation>
    <scope>NUCLEOTIDE SEQUENCE</scope>
    <source>
        <strain evidence="1">TRM S81-3</strain>
    </source>
</reference>
<accession>A0A926L2S5</accession>
<gene>
    <name evidence="1" type="ORF">H0H10_09725</name>
</gene>
<evidence type="ECO:0000313" key="2">
    <source>
        <dbReference type="Proteomes" id="UP000621210"/>
    </source>
</evidence>
<name>A0A926L2S5_9ACTN</name>
<dbReference type="EMBL" id="JACVQF010000180">
    <property type="protein sequence ID" value="MBD0419436.1"/>
    <property type="molecule type" value="Genomic_DNA"/>
</dbReference>
<dbReference type="Proteomes" id="UP000621210">
    <property type="component" value="Unassembled WGS sequence"/>
</dbReference>
<protein>
    <submittedName>
        <fullName evidence="1">Uncharacterized protein</fullName>
    </submittedName>
</protein>
<dbReference type="RefSeq" id="WP_188180462.1">
    <property type="nucleotide sequence ID" value="NZ_JACVQF010000180.1"/>
</dbReference>
<evidence type="ECO:0000313" key="1">
    <source>
        <dbReference type="EMBL" id="MBD0419436.1"/>
    </source>
</evidence>
<comment type="caution">
    <text evidence="1">The sequence shown here is derived from an EMBL/GenBank/DDBJ whole genome shotgun (WGS) entry which is preliminary data.</text>
</comment>
<dbReference type="AlphaFoldDB" id="A0A926L2S5"/>
<organism evidence="1 2">
    <name type="scientific">Streptomyces griseicoloratus</name>
    <dbReference type="NCBI Taxonomy" id="2752516"/>
    <lineage>
        <taxon>Bacteria</taxon>
        <taxon>Bacillati</taxon>
        <taxon>Actinomycetota</taxon>
        <taxon>Actinomycetes</taxon>
        <taxon>Kitasatosporales</taxon>
        <taxon>Streptomycetaceae</taxon>
        <taxon>Streptomyces</taxon>
    </lineage>
</organism>
<keyword evidence="2" id="KW-1185">Reference proteome</keyword>